<dbReference type="Proteomes" id="UP000297014">
    <property type="component" value="Unassembled WGS sequence"/>
</dbReference>
<gene>
    <name evidence="1" type="ORF">AJ85_17505</name>
</gene>
<sequence>MNIDCFCGLNQLEEIKIEADMGAEPIWCQKCGANLELVDVPLSPSLKNKLNEWALSYGKWIDWKEDKLKPNGMKMEDEHNKIGESLTVKVKEELQDVLNVSFSPTKIADIYIKKAEGAN</sequence>
<dbReference type="EMBL" id="JALP01000022">
    <property type="protein sequence ID" value="THG92083.1"/>
    <property type="molecule type" value="Genomic_DNA"/>
</dbReference>
<proteinExistence type="predicted"/>
<name>A0A4S4K337_ALKAL</name>
<reference evidence="1 2" key="1">
    <citation type="submission" date="2014-01" db="EMBL/GenBank/DDBJ databases">
        <title>Draft genome sequencing of Bacillus alcalophilus CGMCC 1.3604.</title>
        <authorList>
            <person name="Yang J."/>
            <person name="Diao L."/>
            <person name="Yang S."/>
        </authorList>
    </citation>
    <scope>NUCLEOTIDE SEQUENCE [LARGE SCALE GENOMIC DNA]</scope>
    <source>
        <strain evidence="1 2">CGMCC 1.3604</strain>
    </source>
</reference>
<dbReference type="RefSeq" id="WP_003322370.1">
    <property type="nucleotide sequence ID" value="NZ_ALPT02000079.1"/>
</dbReference>
<comment type="caution">
    <text evidence="1">The sequence shown here is derived from an EMBL/GenBank/DDBJ whole genome shotgun (WGS) entry which is preliminary data.</text>
</comment>
<dbReference type="AlphaFoldDB" id="A0A4S4K337"/>
<accession>A0A4S4K337</accession>
<evidence type="ECO:0000313" key="2">
    <source>
        <dbReference type="Proteomes" id="UP000297014"/>
    </source>
</evidence>
<organism evidence="1 2">
    <name type="scientific">Alkalihalobacillus alcalophilus ATCC 27647 = CGMCC 1.3604</name>
    <dbReference type="NCBI Taxonomy" id="1218173"/>
    <lineage>
        <taxon>Bacteria</taxon>
        <taxon>Bacillati</taxon>
        <taxon>Bacillota</taxon>
        <taxon>Bacilli</taxon>
        <taxon>Bacillales</taxon>
        <taxon>Bacillaceae</taxon>
        <taxon>Alkalihalobacillus</taxon>
    </lineage>
</organism>
<evidence type="ECO:0000313" key="1">
    <source>
        <dbReference type="EMBL" id="THG92083.1"/>
    </source>
</evidence>
<protein>
    <submittedName>
        <fullName evidence="1">Uncharacterized protein</fullName>
    </submittedName>
</protein>